<protein>
    <submittedName>
        <fullName evidence="2">Uncharacterized protein</fullName>
    </submittedName>
</protein>
<reference evidence="2" key="1">
    <citation type="submission" date="2020-11" db="EMBL/GenBank/DDBJ databases">
        <authorList>
            <person name="Tran Van P."/>
        </authorList>
    </citation>
    <scope>NUCLEOTIDE SEQUENCE</scope>
</reference>
<evidence type="ECO:0000313" key="2">
    <source>
        <dbReference type="EMBL" id="CAD7427915.1"/>
    </source>
</evidence>
<proteinExistence type="predicted"/>
<dbReference type="PANTHER" id="PTHR11208">
    <property type="entry name" value="RNA-BINDING PROTEIN RELATED"/>
    <property type="match status" value="1"/>
</dbReference>
<evidence type="ECO:0000256" key="1">
    <source>
        <dbReference type="SAM" id="MobiDB-lite"/>
    </source>
</evidence>
<dbReference type="EMBL" id="OB793584">
    <property type="protein sequence ID" value="CAD7427915.1"/>
    <property type="molecule type" value="Genomic_DNA"/>
</dbReference>
<dbReference type="InterPro" id="IPR036612">
    <property type="entry name" value="KH_dom_type_1_sf"/>
</dbReference>
<feature type="region of interest" description="Disordered" evidence="1">
    <location>
        <begin position="394"/>
        <end position="419"/>
    </location>
</feature>
<dbReference type="InterPro" id="IPR045071">
    <property type="entry name" value="BBP-like"/>
</dbReference>
<organism evidence="2">
    <name type="scientific">Timema monikensis</name>
    <dbReference type="NCBI Taxonomy" id="170555"/>
    <lineage>
        <taxon>Eukaryota</taxon>
        <taxon>Metazoa</taxon>
        <taxon>Ecdysozoa</taxon>
        <taxon>Arthropoda</taxon>
        <taxon>Hexapoda</taxon>
        <taxon>Insecta</taxon>
        <taxon>Pterygota</taxon>
        <taxon>Neoptera</taxon>
        <taxon>Polyneoptera</taxon>
        <taxon>Phasmatodea</taxon>
        <taxon>Timematodea</taxon>
        <taxon>Timematoidea</taxon>
        <taxon>Timematidae</taxon>
        <taxon>Timema</taxon>
    </lineage>
</organism>
<gene>
    <name evidence="2" type="ORF">TMSB3V08_LOCUS4742</name>
</gene>
<dbReference type="GO" id="GO:0000381">
    <property type="term" value="P:regulation of alternative mRNA splicing, via spliceosome"/>
    <property type="evidence" value="ECO:0007669"/>
    <property type="project" value="TreeGrafter"/>
</dbReference>
<feature type="region of interest" description="Disordered" evidence="1">
    <location>
        <begin position="153"/>
        <end position="202"/>
    </location>
</feature>
<dbReference type="AlphaFoldDB" id="A0A7R9E692"/>
<dbReference type="SUPFAM" id="SSF54791">
    <property type="entry name" value="Eukaryotic type KH-domain (KH-domain type I)"/>
    <property type="match status" value="1"/>
</dbReference>
<sequence>MEMPPLSVACWCDVKADHLLSGSRDEKSRCLLKFSERIRAWSGRGGITESCGRDDKHSVPLAEVHTRSGVLRVRTVAATNGNEEEMRVSCDPKYSHFNDDLHVEITAFAPPAEAHARIAYALAEVRKFLVPDYNDEIRQEQMREMQLLNSPLMPLTAAGSPPQSEAQSPTHTPPPSVANLAKTLAGGGSPQQSGRNLQHHLAAAAAYSQQQNGRNNFLYGHQFLLHPAFRGLPARSHGVPLAGTTVFPGHPTGSILNRLRPMVTAPTLAPTNPRLSPSSLTKHHRNNILSILAGGPRSVYGVARGPGDTTTMDGAPTEPMIVCATTGGEDSSQAPDEDVTMGVTSQPINMYGLYENYAAVAAAAAAASAASASSVNGTGLGIGKVELEEVNPHLRGGRVENHLGKTPPSSPDRDSNLDLPVLSSRAQHDKRVSQLRHRVLGSFHASTVGVPGHFVDPLANIGFQVPASLAGFYCEQISIVGSIYDERFGSTWLIYSGVECEHFSGLFASDRSCLDVGGDGAREGGERGTVLLSGDGPGSISVHCTVFLSRDEPSFSSVHCTVFLSRDDPGSSLVHCTVFLSGDDPGSSLVHCTVFLSGDDPGSA</sequence>
<feature type="compositionally biased region" description="Basic and acidic residues" evidence="1">
    <location>
        <begin position="394"/>
        <end position="403"/>
    </location>
</feature>
<dbReference type="Gene3D" id="3.30.1370.10">
    <property type="entry name" value="K Homology domain, type 1"/>
    <property type="match status" value="1"/>
</dbReference>
<dbReference type="GO" id="GO:0005634">
    <property type="term" value="C:nucleus"/>
    <property type="evidence" value="ECO:0007669"/>
    <property type="project" value="TreeGrafter"/>
</dbReference>
<name>A0A7R9E692_9NEOP</name>
<feature type="compositionally biased region" description="Polar residues" evidence="1">
    <location>
        <begin position="161"/>
        <end position="170"/>
    </location>
</feature>
<accession>A0A7R9E692</accession>
<dbReference type="PANTHER" id="PTHR11208:SF42">
    <property type="entry name" value="QUAKING RELATED 54B, ISOFORM E"/>
    <property type="match status" value="1"/>
</dbReference>
<dbReference type="GO" id="GO:0003729">
    <property type="term" value="F:mRNA binding"/>
    <property type="evidence" value="ECO:0007669"/>
    <property type="project" value="TreeGrafter"/>
</dbReference>